<dbReference type="RefSeq" id="XP_004040045.1">
    <property type="nucleotide sequence ID" value="XM_004039997.1"/>
</dbReference>
<reference evidence="4 5" key="1">
    <citation type="submission" date="2011-07" db="EMBL/GenBank/DDBJ databases">
        <authorList>
            <person name="Coyne R."/>
            <person name="Brami D."/>
            <person name="Johnson J."/>
            <person name="Hostetler J."/>
            <person name="Hannick L."/>
            <person name="Clark T."/>
            <person name="Cassidy-Hanley D."/>
            <person name="Inman J."/>
        </authorList>
    </citation>
    <scope>NUCLEOTIDE SEQUENCE [LARGE SCALE GENOMIC DNA]</scope>
    <source>
        <strain evidence="4 5">G5</strain>
    </source>
</reference>
<dbReference type="PRINTS" id="PR00301">
    <property type="entry name" value="HEATSHOCK70"/>
</dbReference>
<dbReference type="Gene3D" id="3.30.420.40">
    <property type="match status" value="2"/>
</dbReference>
<keyword evidence="3" id="KW-0143">Chaperone</keyword>
<keyword evidence="1" id="KW-0547">Nucleotide-binding</keyword>
<sequence>MIRSIIGIECGNKKTVISKIDRNGLSNIPSDSSNREIPSVIVYTEKNRIFSEQALDRIKAYTNSAIIYPYRLCVQDEYQKGYFLFQYDEKDNMGIINGEKWYVFQILASYFTYLDQLISKNSEQYVCVISVPNYFSQKEKYFFQKALQIAKLPCLKIVEEHMCIAYSYLQTQKNVLKEQGKKTILFIDLGETQTSAFIYLFDNTKGTLLQIESQKNLGLRDIDRYIYEYLAKKYTYFSKLNKKTYLRVLEQIEKLRKVLSSNSEANLHIEYITQDEDLDHYFSRKEFENIISDNFMQDFMKFLNQFSQQNLNIDEIELIGSGSRIPLILQKLKEVFQRQYMGIILQNGEQISRGSALVCALQASQINPFVKIENYKVQSLFTEQDQLIEVFLGQTLKKGEALLYKGKELPFFFNIEGELQGEENSFLSIKFGEIIYKTEVLKGGSQFKVVGQINECKMLEIEEVLVDFQEVSVENSLIQDSQMIDFIEKEKEMKERDLNFGDGSRGIFSLFQKEGANKVGEYLNCFNVTNSFSLEIGGNQLSDSGIKCIFDGIQKYISLREFKINLESNLKSKNANNITEKSI</sequence>
<evidence type="ECO:0000256" key="2">
    <source>
        <dbReference type="ARBA" id="ARBA00022840"/>
    </source>
</evidence>
<dbReference type="InterPro" id="IPR043129">
    <property type="entry name" value="ATPase_NBD"/>
</dbReference>
<keyword evidence="5" id="KW-1185">Reference proteome</keyword>
<dbReference type="Proteomes" id="UP000008983">
    <property type="component" value="Unassembled WGS sequence"/>
</dbReference>
<gene>
    <name evidence="4" type="ORF">IMG5_002740</name>
</gene>
<evidence type="ECO:0000313" key="5">
    <source>
        <dbReference type="Proteomes" id="UP000008983"/>
    </source>
</evidence>
<dbReference type="PANTHER" id="PTHR45639">
    <property type="entry name" value="HSC70CB, ISOFORM G-RELATED"/>
    <property type="match status" value="1"/>
</dbReference>
<dbReference type="GO" id="GO:0030968">
    <property type="term" value="P:endoplasmic reticulum unfolded protein response"/>
    <property type="evidence" value="ECO:0007669"/>
    <property type="project" value="TreeGrafter"/>
</dbReference>
<dbReference type="Pfam" id="PF00012">
    <property type="entry name" value="HSP70"/>
    <property type="match status" value="1"/>
</dbReference>
<name>G0QJ60_ICHMU</name>
<protein>
    <submittedName>
        <fullName evidence="4">Uncharacterized protein</fullName>
    </submittedName>
</protein>
<dbReference type="STRING" id="857967.G0QJ60"/>
<dbReference type="PANTHER" id="PTHR45639:SF3">
    <property type="entry name" value="HYPOXIA UP-REGULATED PROTEIN 1"/>
    <property type="match status" value="1"/>
</dbReference>
<dbReference type="EMBL" id="GL983050">
    <property type="protein sequence ID" value="EGR34741.1"/>
    <property type="molecule type" value="Genomic_DNA"/>
</dbReference>
<dbReference type="OrthoDB" id="434160at2759"/>
<dbReference type="InterPro" id="IPR013126">
    <property type="entry name" value="Hsp_70_fam"/>
</dbReference>
<keyword evidence="2" id="KW-0067">ATP-binding</keyword>
<accession>G0QJ60</accession>
<evidence type="ECO:0000313" key="4">
    <source>
        <dbReference type="EMBL" id="EGR34741.1"/>
    </source>
</evidence>
<dbReference type="InParanoid" id="G0QJ60"/>
<dbReference type="SUPFAM" id="SSF53067">
    <property type="entry name" value="Actin-like ATPase domain"/>
    <property type="match status" value="2"/>
</dbReference>
<organism evidence="4 5">
    <name type="scientific">Ichthyophthirius multifiliis</name>
    <name type="common">White spot disease agent</name>
    <name type="synonym">Ich</name>
    <dbReference type="NCBI Taxonomy" id="5932"/>
    <lineage>
        <taxon>Eukaryota</taxon>
        <taxon>Sar</taxon>
        <taxon>Alveolata</taxon>
        <taxon>Ciliophora</taxon>
        <taxon>Intramacronucleata</taxon>
        <taxon>Oligohymenophorea</taxon>
        <taxon>Hymenostomatida</taxon>
        <taxon>Ophryoglenina</taxon>
        <taxon>Ichthyophthirius</taxon>
    </lineage>
</organism>
<proteinExistence type="predicted"/>
<dbReference type="GO" id="GO:0034663">
    <property type="term" value="C:endoplasmic reticulum chaperone complex"/>
    <property type="evidence" value="ECO:0007669"/>
    <property type="project" value="TreeGrafter"/>
</dbReference>
<dbReference type="Gene3D" id="3.90.640.10">
    <property type="entry name" value="Actin, Chain A, domain 4"/>
    <property type="match status" value="1"/>
</dbReference>
<evidence type="ECO:0000256" key="3">
    <source>
        <dbReference type="ARBA" id="ARBA00023186"/>
    </source>
</evidence>
<dbReference type="GO" id="GO:0005524">
    <property type="term" value="F:ATP binding"/>
    <property type="evidence" value="ECO:0007669"/>
    <property type="project" value="UniProtKB-KW"/>
</dbReference>
<dbReference type="OMA" id="CANNEIN"/>
<dbReference type="eggNOG" id="KOG0103">
    <property type="taxonomic scope" value="Eukaryota"/>
</dbReference>
<dbReference type="GO" id="GO:0140662">
    <property type="term" value="F:ATP-dependent protein folding chaperone"/>
    <property type="evidence" value="ECO:0007669"/>
    <property type="project" value="InterPro"/>
</dbReference>
<evidence type="ECO:0000256" key="1">
    <source>
        <dbReference type="ARBA" id="ARBA00022741"/>
    </source>
</evidence>
<dbReference type="GeneID" id="14910938"/>
<dbReference type="AlphaFoldDB" id="G0QJ60"/>